<dbReference type="EMBL" id="CAJHUC010000362">
    <property type="protein sequence ID" value="CAD7695586.1"/>
    <property type="molecule type" value="Genomic_DNA"/>
</dbReference>
<name>A0A8S1IMN9_9CHLO</name>
<feature type="compositionally biased region" description="Polar residues" evidence="1">
    <location>
        <begin position="209"/>
        <end position="224"/>
    </location>
</feature>
<dbReference type="AlphaFoldDB" id="A0A8S1IMN9"/>
<reference evidence="3" key="1">
    <citation type="submission" date="2020-12" db="EMBL/GenBank/DDBJ databases">
        <authorList>
            <person name="Iha C."/>
        </authorList>
    </citation>
    <scope>NUCLEOTIDE SEQUENCE</scope>
</reference>
<evidence type="ECO:0000313" key="3">
    <source>
        <dbReference type="EMBL" id="CAD7695586.1"/>
    </source>
</evidence>
<keyword evidence="2" id="KW-0812">Transmembrane</keyword>
<sequence>MESTGPRDRDRTASVACAASVGEDVTGANANRLVGCERDRLVVRAEEGGDFDALLMKLSDKFEKVENKPVVIGYGVGALVAFFFVEWLIHLPILDFVSRPLARGAPVSPFQCSARRSAATPQRQCARPSNCPTFHPCGPDVALSIEHPPSGVPRRHLCGSTPDSSCQSRALFFSVVAMEMSHKAGKLPASLSQLNAEICGAVLLQHSRASSRPSNRQSNGQAWQRTARLPAARSGEMRCLVRRPWKRRHYHQHHLVED</sequence>
<gene>
    <name evidence="3" type="ORF">OSTQU699_LOCUS947</name>
</gene>
<keyword evidence="4" id="KW-1185">Reference proteome</keyword>
<keyword evidence="2" id="KW-0472">Membrane</keyword>
<dbReference type="Proteomes" id="UP000708148">
    <property type="component" value="Unassembled WGS sequence"/>
</dbReference>
<evidence type="ECO:0000313" key="4">
    <source>
        <dbReference type="Proteomes" id="UP000708148"/>
    </source>
</evidence>
<accession>A0A8S1IMN9</accession>
<organism evidence="3 4">
    <name type="scientific">Ostreobium quekettii</name>
    <dbReference type="NCBI Taxonomy" id="121088"/>
    <lineage>
        <taxon>Eukaryota</taxon>
        <taxon>Viridiplantae</taxon>
        <taxon>Chlorophyta</taxon>
        <taxon>core chlorophytes</taxon>
        <taxon>Ulvophyceae</taxon>
        <taxon>TCBD clade</taxon>
        <taxon>Bryopsidales</taxon>
        <taxon>Ostreobineae</taxon>
        <taxon>Ostreobiaceae</taxon>
        <taxon>Ostreobium</taxon>
    </lineage>
</organism>
<evidence type="ECO:0000256" key="2">
    <source>
        <dbReference type="SAM" id="Phobius"/>
    </source>
</evidence>
<keyword evidence="2" id="KW-1133">Transmembrane helix</keyword>
<dbReference type="OrthoDB" id="513110at2759"/>
<protein>
    <submittedName>
        <fullName evidence="3">Uncharacterized protein</fullName>
    </submittedName>
</protein>
<feature type="transmembrane region" description="Helical" evidence="2">
    <location>
        <begin position="71"/>
        <end position="89"/>
    </location>
</feature>
<proteinExistence type="predicted"/>
<evidence type="ECO:0000256" key="1">
    <source>
        <dbReference type="SAM" id="MobiDB-lite"/>
    </source>
</evidence>
<comment type="caution">
    <text evidence="3">The sequence shown here is derived from an EMBL/GenBank/DDBJ whole genome shotgun (WGS) entry which is preliminary data.</text>
</comment>
<feature type="region of interest" description="Disordered" evidence="1">
    <location>
        <begin position="209"/>
        <end position="228"/>
    </location>
</feature>